<dbReference type="EMBL" id="CP013704">
    <property type="protein sequence ID" value="APR64693.1"/>
    <property type="molecule type" value="Genomic_DNA"/>
</dbReference>
<feature type="transmembrane region" description="Helical" evidence="1">
    <location>
        <begin position="374"/>
        <end position="393"/>
    </location>
</feature>
<feature type="transmembrane region" description="Helical" evidence="1">
    <location>
        <begin position="294"/>
        <end position="317"/>
    </location>
</feature>
<sequence>MIIKILLLILTHIFISHKVIKADERAQCIKQINKHITKINELNNSLDKIKRVENTYDYIKNYFLKNKIPYKEHSLQEIGFIGYSQKTIHVKIKGKDKTIYNIIIPIEAQHDLKNNLAIAIAITLINNLKNKELNNNLNIYFIKDDSYKQISMISSRLLLNTNALEKNTNTIYLMLNENKENNPIEFKNQSNIINSKTPLSFLKTFIKTFENNKVNFNISKINDKNINKIYNLHLKEEIPILIISNNKEPSLLNNVKNNNIYNIYKSIEEAIKVKNTKNEKTLHYIIINTPFKKWIINETTLIIIIYIIYNCTLLVLITRFKRASIILRKTKENYHKIIKLFFILLLSTYMSTLITNKMLIAYEDFIDYKIINPIYLVNFLLTLLNFNIISYFTYNLKIHLNLKELKYLAISISLIELIMVLYIKIELILTIIFKKILILITPNKGKILQKTVILLIWITNFMLITSIQTTFMISKPLALSYFISILLFPAILTNITEHLKHKTATIRQEFKKSEKIESIILFLIITITVISNNIEKISTIKIEQIISFPEKTNKIRVECLKDNKNTIQILTKDFYLNLEKNKKYTEKEIKIQENLIDLSVQKTDAAKRTIYEIKIATNKLAKQIHLLLKNASGFIIYQSNTPYKITANNIIFTVDNMKSNTANITFTAKSQKQIKYDAFAYFDTNKHHVKIYDHKTKKEVKNINIDYSYIIKYSGVLPKSEKYDQDLFFKLQNDKEIENLKNLKIN</sequence>
<dbReference type="RefSeq" id="WP_025419415.1">
    <property type="nucleotide sequence ID" value="NZ_CP013704.1"/>
</dbReference>
<feature type="transmembrane region" description="Helical" evidence="1">
    <location>
        <begin position="337"/>
        <end position="354"/>
    </location>
</feature>
<proteinExistence type="predicted"/>
<evidence type="ECO:0000256" key="1">
    <source>
        <dbReference type="SAM" id="Phobius"/>
    </source>
</evidence>
<keyword evidence="3" id="KW-1185">Reference proteome</keyword>
<organism evidence="2 3">
    <name type="scientific">Borrelia anserina Es</name>
    <dbReference type="NCBI Taxonomy" id="1365188"/>
    <lineage>
        <taxon>Bacteria</taxon>
        <taxon>Pseudomonadati</taxon>
        <taxon>Spirochaetota</taxon>
        <taxon>Spirochaetia</taxon>
        <taxon>Spirochaetales</taxon>
        <taxon>Borreliaceae</taxon>
        <taxon>Borrelia</taxon>
    </lineage>
</organism>
<dbReference type="Proteomes" id="UP000185502">
    <property type="component" value="Chromosome"/>
</dbReference>
<feature type="transmembrane region" description="Helical" evidence="1">
    <location>
        <begin position="477"/>
        <end position="495"/>
    </location>
</feature>
<keyword evidence="1" id="KW-1133">Transmembrane helix</keyword>
<name>A0ABM6FTQ7_BORAN</name>
<feature type="transmembrane region" description="Helical" evidence="1">
    <location>
        <begin position="452"/>
        <end position="471"/>
    </location>
</feature>
<accession>A0ABM6FTQ7</accession>
<evidence type="ECO:0000313" key="3">
    <source>
        <dbReference type="Proteomes" id="UP000185502"/>
    </source>
</evidence>
<evidence type="ECO:0000313" key="2">
    <source>
        <dbReference type="EMBL" id="APR64693.1"/>
    </source>
</evidence>
<gene>
    <name evidence="2" type="ORF">N187_00940</name>
</gene>
<protein>
    <submittedName>
        <fullName evidence="2">Uncharacterized protein</fullName>
    </submittedName>
</protein>
<feature type="transmembrane region" description="Helical" evidence="1">
    <location>
        <begin position="516"/>
        <end position="534"/>
    </location>
</feature>
<keyword evidence="1" id="KW-0812">Transmembrane</keyword>
<feature type="transmembrane region" description="Helical" evidence="1">
    <location>
        <begin position="405"/>
        <end position="422"/>
    </location>
</feature>
<reference evidence="2" key="1">
    <citation type="submission" date="2015-12" db="EMBL/GenBank/DDBJ databases">
        <title>Chromosome of the avian spirochetosis agent Borrelia anserina Es.</title>
        <authorList>
            <person name="Elbir H."/>
            <person name="Sitlani P."/>
            <person name="Bergstroem S."/>
            <person name="Barbour A.G."/>
        </authorList>
    </citation>
    <scope>NUCLEOTIDE SEQUENCE [LARGE SCALE GENOMIC DNA]</scope>
    <source>
        <strain evidence="2">Es</strain>
    </source>
</reference>
<keyword evidence="1" id="KW-0472">Membrane</keyword>